<name>A0A8H6XGB3_9AGAR</name>
<comment type="caution">
    <text evidence="1">The sequence shown here is derived from an EMBL/GenBank/DDBJ whole genome shotgun (WGS) entry which is preliminary data.</text>
</comment>
<organism evidence="1 2">
    <name type="scientific">Mycena sanguinolenta</name>
    <dbReference type="NCBI Taxonomy" id="230812"/>
    <lineage>
        <taxon>Eukaryota</taxon>
        <taxon>Fungi</taxon>
        <taxon>Dikarya</taxon>
        <taxon>Basidiomycota</taxon>
        <taxon>Agaricomycotina</taxon>
        <taxon>Agaricomycetes</taxon>
        <taxon>Agaricomycetidae</taxon>
        <taxon>Agaricales</taxon>
        <taxon>Marasmiineae</taxon>
        <taxon>Mycenaceae</taxon>
        <taxon>Mycena</taxon>
    </lineage>
</organism>
<dbReference type="InterPro" id="IPR013785">
    <property type="entry name" value="Aldolase_TIM"/>
</dbReference>
<dbReference type="EMBL" id="JACAZH010000028">
    <property type="protein sequence ID" value="KAF7340938.1"/>
    <property type="molecule type" value="Genomic_DNA"/>
</dbReference>
<dbReference type="AlphaFoldDB" id="A0A8H6XGB3"/>
<evidence type="ECO:0000313" key="2">
    <source>
        <dbReference type="Proteomes" id="UP000623467"/>
    </source>
</evidence>
<protein>
    <submittedName>
        <fullName evidence="1">FMN-linked oxidoreductase</fullName>
    </submittedName>
</protein>
<sequence>MPRAGGYKHQDSWSDDQIFAWKAVTDRVHAKGFYMHLQLWALGRTADVEDSLPYASVSDVPPHASPAHSLRNRRICPALRQCRAPRRSRSTPPTAMYLLAQFPMTAATPAPTSTACRVLLDVVKAVGRAASPWGTVEGMQSQRRPLHFPHYPSPGPIRFPLAYLHVVEPRVDGSYTVDIKDGYPNDFIRGIWGARRRGIRPRGRAPLRLQMKTATWLRVHC</sequence>
<dbReference type="Proteomes" id="UP000623467">
    <property type="component" value="Unassembled WGS sequence"/>
</dbReference>
<proteinExistence type="predicted"/>
<gene>
    <name evidence="1" type="ORF">MSAN_02078900</name>
</gene>
<accession>A0A8H6XGB3</accession>
<reference evidence="1" key="1">
    <citation type="submission" date="2020-05" db="EMBL/GenBank/DDBJ databases">
        <title>Mycena genomes resolve the evolution of fungal bioluminescence.</title>
        <authorList>
            <person name="Tsai I.J."/>
        </authorList>
    </citation>
    <scope>NUCLEOTIDE SEQUENCE</scope>
    <source>
        <strain evidence="1">160909Yilan</strain>
    </source>
</reference>
<dbReference type="SUPFAM" id="SSF51395">
    <property type="entry name" value="FMN-linked oxidoreductases"/>
    <property type="match status" value="1"/>
</dbReference>
<dbReference type="Gene3D" id="3.20.20.70">
    <property type="entry name" value="Aldolase class I"/>
    <property type="match status" value="1"/>
</dbReference>
<dbReference type="OrthoDB" id="276546at2759"/>
<keyword evidence="2" id="KW-1185">Reference proteome</keyword>
<evidence type="ECO:0000313" key="1">
    <source>
        <dbReference type="EMBL" id="KAF7340938.1"/>
    </source>
</evidence>